<accession>A0A0E9UJL4</accession>
<reference evidence="1" key="1">
    <citation type="submission" date="2014-11" db="EMBL/GenBank/DDBJ databases">
        <authorList>
            <person name="Amaro Gonzalez C."/>
        </authorList>
    </citation>
    <scope>NUCLEOTIDE SEQUENCE</scope>
</reference>
<dbReference type="AlphaFoldDB" id="A0A0E9UJL4"/>
<protein>
    <submittedName>
        <fullName evidence="1">Uncharacterized protein</fullName>
    </submittedName>
</protein>
<proteinExistence type="predicted"/>
<dbReference type="EMBL" id="GBXM01043399">
    <property type="protein sequence ID" value="JAH65178.1"/>
    <property type="molecule type" value="Transcribed_RNA"/>
</dbReference>
<sequence length="45" mass="5205">MGRRITMQDFLFSDPWTRLWVRSGYPELCSGLGLCQTYLSTSDSE</sequence>
<reference evidence="1" key="2">
    <citation type="journal article" date="2015" name="Fish Shellfish Immunol.">
        <title>Early steps in the European eel (Anguilla anguilla)-Vibrio vulnificus interaction in the gills: Role of the RtxA13 toxin.</title>
        <authorList>
            <person name="Callol A."/>
            <person name="Pajuelo D."/>
            <person name="Ebbesson L."/>
            <person name="Teles M."/>
            <person name="MacKenzie S."/>
            <person name="Amaro C."/>
        </authorList>
    </citation>
    <scope>NUCLEOTIDE SEQUENCE</scope>
</reference>
<organism evidence="1">
    <name type="scientific">Anguilla anguilla</name>
    <name type="common">European freshwater eel</name>
    <name type="synonym">Muraena anguilla</name>
    <dbReference type="NCBI Taxonomy" id="7936"/>
    <lineage>
        <taxon>Eukaryota</taxon>
        <taxon>Metazoa</taxon>
        <taxon>Chordata</taxon>
        <taxon>Craniata</taxon>
        <taxon>Vertebrata</taxon>
        <taxon>Euteleostomi</taxon>
        <taxon>Actinopterygii</taxon>
        <taxon>Neopterygii</taxon>
        <taxon>Teleostei</taxon>
        <taxon>Anguilliformes</taxon>
        <taxon>Anguillidae</taxon>
        <taxon>Anguilla</taxon>
    </lineage>
</organism>
<name>A0A0E9UJL4_ANGAN</name>
<evidence type="ECO:0000313" key="1">
    <source>
        <dbReference type="EMBL" id="JAH65178.1"/>
    </source>
</evidence>